<dbReference type="Proteomes" id="UP001220256">
    <property type="component" value="Unassembled WGS sequence"/>
</dbReference>
<organism evidence="1 2">
    <name type="scientific">Penicillium chrysogenum</name>
    <name type="common">Penicillium notatum</name>
    <dbReference type="NCBI Taxonomy" id="5076"/>
    <lineage>
        <taxon>Eukaryota</taxon>
        <taxon>Fungi</taxon>
        <taxon>Dikarya</taxon>
        <taxon>Ascomycota</taxon>
        <taxon>Pezizomycotina</taxon>
        <taxon>Eurotiomycetes</taxon>
        <taxon>Eurotiomycetidae</taxon>
        <taxon>Eurotiales</taxon>
        <taxon>Aspergillaceae</taxon>
        <taxon>Penicillium</taxon>
        <taxon>Penicillium chrysogenum species complex</taxon>
    </lineage>
</organism>
<proteinExistence type="predicted"/>
<accession>A0ABQ8WE83</accession>
<evidence type="ECO:0000313" key="1">
    <source>
        <dbReference type="EMBL" id="KAJ5264700.1"/>
    </source>
</evidence>
<protein>
    <submittedName>
        <fullName evidence="1">Uncharacterized protein</fullName>
    </submittedName>
</protein>
<reference evidence="1 2" key="1">
    <citation type="journal article" date="2023" name="IMA Fungus">
        <title>Comparative genomic study of the Penicillium genus elucidates a diverse pangenome and 15 lateral gene transfer events.</title>
        <authorList>
            <person name="Petersen C."/>
            <person name="Sorensen T."/>
            <person name="Nielsen M.R."/>
            <person name="Sondergaard T.E."/>
            <person name="Sorensen J.L."/>
            <person name="Fitzpatrick D.A."/>
            <person name="Frisvad J.C."/>
            <person name="Nielsen K.L."/>
        </authorList>
    </citation>
    <scope>NUCLEOTIDE SEQUENCE [LARGE SCALE GENOMIC DNA]</scope>
    <source>
        <strain evidence="1 2">IBT 3361</strain>
    </source>
</reference>
<name>A0ABQ8WE83_PENCH</name>
<gene>
    <name evidence="1" type="ORF">N7505_007493</name>
</gene>
<evidence type="ECO:0000313" key="2">
    <source>
        <dbReference type="Proteomes" id="UP001220256"/>
    </source>
</evidence>
<keyword evidence="2" id="KW-1185">Reference proteome</keyword>
<dbReference type="EMBL" id="JAPVEB010000004">
    <property type="protein sequence ID" value="KAJ5264700.1"/>
    <property type="molecule type" value="Genomic_DNA"/>
</dbReference>
<sequence>NDAFRNCPPKCSENGGLRSTETFYTTNPEYVLITRNPGPALTKELFDTQVDLIYPTVAFKQNRTREWRESNARDSANNQNNVALQIRYRSKAPPSITAVPLPLSSTCQIDVD</sequence>
<feature type="non-terminal residue" evidence="1">
    <location>
        <position position="1"/>
    </location>
</feature>
<comment type="caution">
    <text evidence="1">The sequence shown here is derived from an EMBL/GenBank/DDBJ whole genome shotgun (WGS) entry which is preliminary data.</text>
</comment>